<dbReference type="Proteomes" id="UP000326062">
    <property type="component" value="Unassembled WGS sequence"/>
</dbReference>
<evidence type="ECO:0000259" key="13">
    <source>
        <dbReference type="PROSITE" id="PS50835"/>
    </source>
</evidence>
<feature type="signal peptide" evidence="12">
    <location>
        <begin position="1"/>
        <end position="23"/>
    </location>
</feature>
<dbReference type="GO" id="GO:0005886">
    <property type="term" value="C:plasma membrane"/>
    <property type="evidence" value="ECO:0007669"/>
    <property type="project" value="UniProtKB-SubCell"/>
</dbReference>
<keyword evidence="3" id="KW-0812">Transmembrane</keyword>
<dbReference type="InterPro" id="IPR013783">
    <property type="entry name" value="Ig-like_fold"/>
</dbReference>
<dbReference type="GO" id="GO:0019221">
    <property type="term" value="P:cytokine-mediated signaling pathway"/>
    <property type="evidence" value="ECO:0007669"/>
    <property type="project" value="TreeGrafter"/>
</dbReference>
<comment type="subcellular location">
    <subcellularLocation>
        <location evidence="1">Cell membrane</location>
        <topology evidence="1">Single-pass membrane protein</topology>
    </subcellularLocation>
</comment>
<evidence type="ECO:0000256" key="10">
    <source>
        <dbReference type="ARBA" id="ARBA00023319"/>
    </source>
</evidence>
<evidence type="ECO:0000313" key="14">
    <source>
        <dbReference type="EMBL" id="KAB0336470.1"/>
    </source>
</evidence>
<keyword evidence="8" id="KW-1015">Disulfide bond</keyword>
<keyword evidence="15" id="KW-1185">Reference proteome</keyword>
<dbReference type="CDD" id="cd05751">
    <property type="entry name" value="IgC2_D1_LILR_KIR_like"/>
    <property type="match status" value="1"/>
</dbReference>
<comment type="caution">
    <text evidence="14">The sequence shown here is derived from an EMBL/GenBank/DDBJ whole genome shotgun (WGS) entry which is preliminary data.</text>
</comment>
<evidence type="ECO:0000256" key="5">
    <source>
        <dbReference type="ARBA" id="ARBA00022737"/>
    </source>
</evidence>
<keyword evidence="4 12" id="KW-0732">Signal</keyword>
<feature type="region of interest" description="Disordered" evidence="11">
    <location>
        <begin position="125"/>
        <end position="150"/>
    </location>
</feature>
<dbReference type="EMBL" id="VCEB01025345">
    <property type="protein sequence ID" value="KAB0336470.1"/>
    <property type="molecule type" value="Genomic_DNA"/>
</dbReference>
<keyword evidence="5" id="KW-0677">Repeat</keyword>
<gene>
    <name evidence="14" type="ORF">FD755_025967</name>
</gene>
<organism evidence="14 15">
    <name type="scientific">Muntiacus reevesi</name>
    <name type="common">Reeves' muntjac</name>
    <name type="synonym">Cervus reevesi</name>
    <dbReference type="NCBI Taxonomy" id="9886"/>
    <lineage>
        <taxon>Eukaryota</taxon>
        <taxon>Metazoa</taxon>
        <taxon>Chordata</taxon>
        <taxon>Craniata</taxon>
        <taxon>Vertebrata</taxon>
        <taxon>Euteleostomi</taxon>
        <taxon>Mammalia</taxon>
        <taxon>Eutheria</taxon>
        <taxon>Laurasiatheria</taxon>
        <taxon>Artiodactyla</taxon>
        <taxon>Ruminantia</taxon>
        <taxon>Pecora</taxon>
        <taxon>Cervidae</taxon>
        <taxon>Muntiacinae</taxon>
        <taxon>Muntiacus</taxon>
    </lineage>
</organism>
<keyword evidence="10" id="KW-0393">Immunoglobulin domain</keyword>
<dbReference type="PANTHER" id="PTHR11738:SF179">
    <property type="entry name" value="LEUKOCYTE IMMUNOGLOBULIN-LIKE RECEPTOR SUBFAMILY A MEMBER 5"/>
    <property type="match status" value="1"/>
</dbReference>
<evidence type="ECO:0000313" key="15">
    <source>
        <dbReference type="Proteomes" id="UP000326062"/>
    </source>
</evidence>
<keyword evidence="2" id="KW-1003">Cell membrane</keyword>
<name>A0A5N3UIA4_MUNRE</name>
<dbReference type="PANTHER" id="PTHR11738">
    <property type="entry name" value="MHC CLASS I NK CELL RECEPTOR"/>
    <property type="match status" value="1"/>
</dbReference>
<evidence type="ECO:0000256" key="6">
    <source>
        <dbReference type="ARBA" id="ARBA00022989"/>
    </source>
</evidence>
<keyword evidence="6" id="KW-1133">Transmembrane helix</keyword>
<evidence type="ECO:0000256" key="11">
    <source>
        <dbReference type="SAM" id="MobiDB-lite"/>
    </source>
</evidence>
<dbReference type="InterPro" id="IPR036179">
    <property type="entry name" value="Ig-like_dom_sf"/>
</dbReference>
<evidence type="ECO:0000256" key="1">
    <source>
        <dbReference type="ARBA" id="ARBA00004162"/>
    </source>
</evidence>
<reference evidence="14 15" key="1">
    <citation type="submission" date="2019-06" db="EMBL/GenBank/DDBJ databases">
        <title>Discovery of a novel chromosome fission-fusion reversal in muntjac.</title>
        <authorList>
            <person name="Mudd A.B."/>
            <person name="Bredeson J.V."/>
            <person name="Baum R."/>
            <person name="Hockemeyer D."/>
            <person name="Rokhsar D.S."/>
        </authorList>
    </citation>
    <scope>NUCLEOTIDE SEQUENCE [LARGE SCALE GENOMIC DNA]</scope>
    <source>
        <strain evidence="14">UCam_UCB_Mr</strain>
        <tissue evidence="14">Fibroblast cell line</tissue>
    </source>
</reference>
<dbReference type="Pfam" id="PF13895">
    <property type="entry name" value="Ig_2"/>
    <property type="match status" value="1"/>
</dbReference>
<feature type="chain" id="PRO_5024289422" description="Ig-like domain-containing protein" evidence="12">
    <location>
        <begin position="24"/>
        <end position="150"/>
    </location>
</feature>
<evidence type="ECO:0000256" key="7">
    <source>
        <dbReference type="ARBA" id="ARBA00023136"/>
    </source>
</evidence>
<dbReference type="InterPro" id="IPR050412">
    <property type="entry name" value="Ig-like_Receptors_ImmuneReg"/>
</dbReference>
<keyword evidence="7" id="KW-0472">Membrane</keyword>
<dbReference type="GO" id="GO:0002764">
    <property type="term" value="P:immune response-regulating signaling pathway"/>
    <property type="evidence" value="ECO:0007669"/>
    <property type="project" value="TreeGrafter"/>
</dbReference>
<evidence type="ECO:0000256" key="12">
    <source>
        <dbReference type="SAM" id="SignalP"/>
    </source>
</evidence>
<keyword evidence="9" id="KW-0325">Glycoprotein</keyword>
<proteinExistence type="predicted"/>
<sequence>MTPTVPALLCLGLSVGLRTQVQAEIPPKPTLWAEPGSVVPWGSPVTIWCQGILEAQEFRLDKEGRRVRWERQKVLKPSDKAQFSIPQMTEQHAGRYQCYYITPTAWSERSEPLELVVTGGVPLTAQPWGAKGEPTDPAASFSPRTLRQTQ</sequence>
<accession>A0A5N3UIA4</accession>
<evidence type="ECO:0000256" key="2">
    <source>
        <dbReference type="ARBA" id="ARBA00022475"/>
    </source>
</evidence>
<feature type="domain" description="Ig-like" evidence="13">
    <location>
        <begin position="27"/>
        <end position="98"/>
    </location>
</feature>
<dbReference type="AlphaFoldDB" id="A0A5N3UIA4"/>
<dbReference type="FunFam" id="2.60.40.10:FF:000049">
    <property type="entry name" value="Leukocyte immunoglobulin-like receptor subfamily B member 1"/>
    <property type="match status" value="1"/>
</dbReference>
<dbReference type="SUPFAM" id="SSF48726">
    <property type="entry name" value="Immunoglobulin"/>
    <property type="match status" value="1"/>
</dbReference>
<evidence type="ECO:0000256" key="9">
    <source>
        <dbReference type="ARBA" id="ARBA00023180"/>
    </source>
</evidence>
<evidence type="ECO:0000256" key="3">
    <source>
        <dbReference type="ARBA" id="ARBA00022692"/>
    </source>
</evidence>
<dbReference type="InterPro" id="IPR007110">
    <property type="entry name" value="Ig-like_dom"/>
</dbReference>
<dbReference type="Gene3D" id="2.60.40.10">
    <property type="entry name" value="Immunoglobulins"/>
    <property type="match status" value="1"/>
</dbReference>
<protein>
    <recommendedName>
        <fullName evidence="13">Ig-like domain-containing protein</fullName>
    </recommendedName>
</protein>
<evidence type="ECO:0000256" key="8">
    <source>
        <dbReference type="ARBA" id="ARBA00023157"/>
    </source>
</evidence>
<dbReference type="GO" id="GO:0032396">
    <property type="term" value="F:inhibitory MHC class I receptor activity"/>
    <property type="evidence" value="ECO:0007669"/>
    <property type="project" value="TreeGrafter"/>
</dbReference>
<dbReference type="PROSITE" id="PS50835">
    <property type="entry name" value="IG_LIKE"/>
    <property type="match status" value="1"/>
</dbReference>
<feature type="non-terminal residue" evidence="14">
    <location>
        <position position="150"/>
    </location>
</feature>
<evidence type="ECO:0000256" key="4">
    <source>
        <dbReference type="ARBA" id="ARBA00022729"/>
    </source>
</evidence>